<protein>
    <submittedName>
        <fullName evidence="1">Inosose isomerase</fullName>
    </submittedName>
</protein>
<gene>
    <name evidence="1" type="ORF">NCTC11685_05831</name>
</gene>
<accession>A0A7H4PJF5</accession>
<dbReference type="GO" id="GO:0016853">
    <property type="term" value="F:isomerase activity"/>
    <property type="evidence" value="ECO:0007669"/>
    <property type="project" value="UniProtKB-KW"/>
</dbReference>
<reference evidence="1 2" key="1">
    <citation type="submission" date="2018-06" db="EMBL/GenBank/DDBJ databases">
        <authorList>
            <consortium name="Pathogen Informatics"/>
            <person name="Doyle S."/>
        </authorList>
    </citation>
    <scope>NUCLEOTIDE SEQUENCE [LARGE SCALE GENOMIC DNA]</scope>
    <source>
        <strain evidence="1 2">NCTC11685</strain>
    </source>
</reference>
<evidence type="ECO:0000313" key="1">
    <source>
        <dbReference type="EMBL" id="STW78528.1"/>
    </source>
</evidence>
<keyword evidence="1" id="KW-0413">Isomerase</keyword>
<sequence length="54" mass="5693">MEIVALNCSGNPLAPGALGEKHTASSYRTVELAAKLGVKKDCHDERSAGRRAGR</sequence>
<comment type="caution">
    <text evidence="1">The sequence shown here is derived from an EMBL/GenBank/DDBJ whole genome shotgun (WGS) entry which is preliminary data.</text>
</comment>
<dbReference type="AlphaFoldDB" id="A0A7H4PJF5"/>
<name>A0A7H4PJF5_9ENTR</name>
<dbReference type="EMBL" id="UGMS01000003">
    <property type="protein sequence ID" value="STW78528.1"/>
    <property type="molecule type" value="Genomic_DNA"/>
</dbReference>
<evidence type="ECO:0000313" key="2">
    <source>
        <dbReference type="Proteomes" id="UP000254863"/>
    </source>
</evidence>
<organism evidence="1 2">
    <name type="scientific">Klebsiella michiganensis</name>
    <dbReference type="NCBI Taxonomy" id="1134687"/>
    <lineage>
        <taxon>Bacteria</taxon>
        <taxon>Pseudomonadati</taxon>
        <taxon>Pseudomonadota</taxon>
        <taxon>Gammaproteobacteria</taxon>
        <taxon>Enterobacterales</taxon>
        <taxon>Enterobacteriaceae</taxon>
        <taxon>Klebsiella/Raoultella group</taxon>
        <taxon>Klebsiella</taxon>
    </lineage>
</organism>
<dbReference type="Proteomes" id="UP000254863">
    <property type="component" value="Unassembled WGS sequence"/>
</dbReference>
<proteinExistence type="predicted"/>